<dbReference type="GO" id="GO:0005886">
    <property type="term" value="C:plasma membrane"/>
    <property type="evidence" value="ECO:0007669"/>
    <property type="project" value="TreeGrafter"/>
</dbReference>
<dbReference type="GO" id="GO:0030246">
    <property type="term" value="F:carbohydrate binding"/>
    <property type="evidence" value="ECO:0007669"/>
    <property type="project" value="UniProtKB-KW"/>
</dbReference>
<protein>
    <recommendedName>
        <fullName evidence="9">Ig-like domain-containing protein</fullName>
    </recommendedName>
</protein>
<dbReference type="GeneTree" id="ENSGT00990000203857"/>
<reference evidence="10" key="2">
    <citation type="submission" date="2025-09" db="UniProtKB">
        <authorList>
            <consortium name="Ensembl"/>
        </authorList>
    </citation>
    <scope>IDENTIFICATION</scope>
</reference>
<evidence type="ECO:0000256" key="2">
    <source>
        <dbReference type="ARBA" id="ARBA00022692"/>
    </source>
</evidence>
<evidence type="ECO:0000256" key="4">
    <source>
        <dbReference type="ARBA" id="ARBA00022889"/>
    </source>
</evidence>
<keyword evidence="7" id="KW-1015">Disulfide bond</keyword>
<dbReference type="InterPro" id="IPR003599">
    <property type="entry name" value="Ig_sub"/>
</dbReference>
<organism evidence="10 11">
    <name type="scientific">Cyprinodon variegatus</name>
    <name type="common">Sheepshead minnow</name>
    <dbReference type="NCBI Taxonomy" id="28743"/>
    <lineage>
        <taxon>Eukaryota</taxon>
        <taxon>Metazoa</taxon>
        <taxon>Chordata</taxon>
        <taxon>Craniata</taxon>
        <taxon>Vertebrata</taxon>
        <taxon>Euteleostomi</taxon>
        <taxon>Actinopterygii</taxon>
        <taxon>Neopterygii</taxon>
        <taxon>Teleostei</taxon>
        <taxon>Neoteleostei</taxon>
        <taxon>Acanthomorphata</taxon>
        <taxon>Ovalentaria</taxon>
        <taxon>Atherinomorphae</taxon>
        <taxon>Cyprinodontiformes</taxon>
        <taxon>Cyprinodontidae</taxon>
        <taxon>Cyprinodon</taxon>
    </lineage>
</organism>
<dbReference type="STRING" id="28743.ENSCVAP00000013141"/>
<evidence type="ECO:0000313" key="10">
    <source>
        <dbReference type="Ensembl" id="ENSCVAP00000013141.1"/>
    </source>
</evidence>
<evidence type="ECO:0000256" key="7">
    <source>
        <dbReference type="ARBA" id="ARBA00023157"/>
    </source>
</evidence>
<sequence>MSSRQKKKIIKVSYFDQTCIVTDEAFELTYNNFQVSLLETVSVMRGSCVTVRCLFEIPSQYENNLNENCGAKWVNMRESNPQVLDTNAVTGNLTEKNCTTTFSNMQPAHTNTYYFRLECNDLKYTFKTAGVKIDVKDNFPAPTLTPSTLEVKDGDSVSLTCSAPAPCLSNPPNLTWTPTLGSSQETLQENQDKTLVKTSVLNFTASYLHDGEKISCTSIYKRQDGNPDASFSTEANILCKFIFYFLKSEKGLAEMMAYFGQVMGMFCLSYEHAVAHCCTLKQAGTRRHTASTSRSFEHAENFQTYAICGVSYLIVDIELISIAYRNVFDVFQTTAERVSKIQLLFNGVFAVFWY</sequence>
<dbReference type="InterPro" id="IPR036179">
    <property type="entry name" value="Ig-like_dom_sf"/>
</dbReference>
<dbReference type="PANTHER" id="PTHR12035">
    <property type="entry name" value="SIALIC ACID BINDING IMMUNOGLOBULIN-LIKE LECTIN"/>
    <property type="match status" value="1"/>
</dbReference>
<evidence type="ECO:0000259" key="9">
    <source>
        <dbReference type="PROSITE" id="PS50835"/>
    </source>
</evidence>
<dbReference type="Ensembl" id="ENSCVAT00000020584.1">
    <property type="protein sequence ID" value="ENSCVAP00000013141.1"/>
    <property type="gene ID" value="ENSCVAG00000015612.1"/>
</dbReference>
<evidence type="ECO:0000256" key="1">
    <source>
        <dbReference type="ARBA" id="ARBA00004167"/>
    </source>
</evidence>
<dbReference type="InterPro" id="IPR013783">
    <property type="entry name" value="Ig-like_fold"/>
</dbReference>
<dbReference type="GO" id="GO:0033691">
    <property type="term" value="F:sialic acid binding"/>
    <property type="evidence" value="ECO:0007669"/>
    <property type="project" value="TreeGrafter"/>
</dbReference>
<evidence type="ECO:0000256" key="3">
    <source>
        <dbReference type="ARBA" id="ARBA00022734"/>
    </source>
</evidence>
<dbReference type="Proteomes" id="UP000265020">
    <property type="component" value="Unassembled WGS sequence"/>
</dbReference>
<comment type="subcellular location">
    <subcellularLocation>
        <location evidence="1">Membrane</location>
        <topology evidence="1">Single-pass membrane protein</topology>
    </subcellularLocation>
</comment>
<dbReference type="PANTHER" id="PTHR12035:SF125">
    <property type="entry name" value="SIALIC ACID-BINDING IG-LIKE LECTIN 5"/>
    <property type="match status" value="1"/>
</dbReference>
<keyword evidence="3" id="KW-0430">Lectin</keyword>
<comment type="similarity">
    <text evidence="8">Belongs to the immunoglobulin superfamily. SIGLEC (sialic acid binding Ig-like lectin) family.</text>
</comment>
<reference evidence="10" key="1">
    <citation type="submission" date="2025-08" db="UniProtKB">
        <authorList>
            <consortium name="Ensembl"/>
        </authorList>
    </citation>
    <scope>IDENTIFICATION</scope>
</reference>
<evidence type="ECO:0000256" key="6">
    <source>
        <dbReference type="ARBA" id="ARBA00023136"/>
    </source>
</evidence>
<dbReference type="GO" id="GO:0007155">
    <property type="term" value="P:cell adhesion"/>
    <property type="evidence" value="ECO:0007669"/>
    <property type="project" value="UniProtKB-KW"/>
</dbReference>
<evidence type="ECO:0000313" key="11">
    <source>
        <dbReference type="Proteomes" id="UP000265020"/>
    </source>
</evidence>
<dbReference type="SUPFAM" id="SSF48726">
    <property type="entry name" value="Immunoglobulin"/>
    <property type="match status" value="1"/>
</dbReference>
<dbReference type="SMART" id="SM00409">
    <property type="entry name" value="IG"/>
    <property type="match status" value="2"/>
</dbReference>
<accession>A0A3Q2D3M3</accession>
<dbReference type="Pfam" id="PF08205">
    <property type="entry name" value="C2-set_2"/>
    <property type="match status" value="1"/>
</dbReference>
<evidence type="ECO:0000256" key="8">
    <source>
        <dbReference type="ARBA" id="ARBA00038361"/>
    </source>
</evidence>
<keyword evidence="11" id="KW-1185">Reference proteome</keyword>
<dbReference type="InterPro" id="IPR007110">
    <property type="entry name" value="Ig-like_dom"/>
</dbReference>
<proteinExistence type="inferred from homology"/>
<keyword evidence="5" id="KW-1133">Transmembrane helix</keyword>
<dbReference type="PROSITE" id="PS50835">
    <property type="entry name" value="IG_LIKE"/>
    <property type="match status" value="1"/>
</dbReference>
<dbReference type="InterPro" id="IPR013162">
    <property type="entry name" value="CD80_C2-set"/>
</dbReference>
<name>A0A3Q2D3M3_CYPVA</name>
<keyword evidence="4" id="KW-0130">Cell adhesion</keyword>
<dbReference type="AlphaFoldDB" id="A0A3Q2D3M3"/>
<feature type="domain" description="Ig-like" evidence="9">
    <location>
        <begin position="140"/>
        <end position="232"/>
    </location>
</feature>
<keyword evidence="2" id="KW-0812">Transmembrane</keyword>
<evidence type="ECO:0000256" key="5">
    <source>
        <dbReference type="ARBA" id="ARBA00022989"/>
    </source>
</evidence>
<dbReference type="InterPro" id="IPR051036">
    <property type="entry name" value="SIGLEC"/>
</dbReference>
<dbReference type="Gene3D" id="2.60.40.10">
    <property type="entry name" value="Immunoglobulins"/>
    <property type="match status" value="2"/>
</dbReference>
<keyword evidence="6" id="KW-0472">Membrane</keyword>